<proteinExistence type="predicted"/>
<evidence type="ECO:0000313" key="6">
    <source>
        <dbReference type="Proteomes" id="UP001632038"/>
    </source>
</evidence>
<evidence type="ECO:0000256" key="2">
    <source>
        <dbReference type="ARBA" id="ARBA00023163"/>
    </source>
</evidence>
<dbReference type="EMBL" id="JAVIJP010000015">
    <property type="protein sequence ID" value="KAL3643876.1"/>
    <property type="molecule type" value="Genomic_DNA"/>
</dbReference>
<dbReference type="InterPro" id="IPR044660">
    <property type="entry name" value="IBH1-like"/>
</dbReference>
<dbReference type="EMBL" id="JAVIJP010000017">
    <property type="protein sequence ID" value="KAL3640195.1"/>
    <property type="molecule type" value="Genomic_DNA"/>
</dbReference>
<sequence length="110" mass="12137">MGLKKATSTATATMKKQRRKSSHISRRPSRSEGGGCRSSAAHIDGGASVSDKLEALKNLVPSENNSEIKPDQLFLETADYIVRLKTQVFVLQKLIDFYGSQQPEENRNSV</sequence>
<feature type="compositionally biased region" description="Low complexity" evidence="3">
    <location>
        <begin position="1"/>
        <end position="14"/>
    </location>
</feature>
<evidence type="ECO:0000256" key="1">
    <source>
        <dbReference type="ARBA" id="ARBA00023015"/>
    </source>
</evidence>
<accession>A0ABD3DQC2</accession>
<evidence type="ECO:0000256" key="3">
    <source>
        <dbReference type="SAM" id="MobiDB-lite"/>
    </source>
</evidence>
<dbReference type="Proteomes" id="UP001632038">
    <property type="component" value="Unassembled WGS sequence"/>
</dbReference>
<reference evidence="6" key="1">
    <citation type="journal article" date="2024" name="IScience">
        <title>Strigolactones Initiate the Formation of Haustorium-like Structures in Castilleja.</title>
        <authorList>
            <person name="Buerger M."/>
            <person name="Peterson D."/>
            <person name="Chory J."/>
        </authorList>
    </citation>
    <scope>NUCLEOTIDE SEQUENCE [LARGE SCALE GENOMIC DNA]</scope>
</reference>
<protein>
    <submittedName>
        <fullName evidence="5">Uncharacterized protein</fullName>
    </submittedName>
</protein>
<keyword evidence="1" id="KW-0805">Transcription regulation</keyword>
<name>A0ABD3DQC2_9LAMI</name>
<evidence type="ECO:0000313" key="5">
    <source>
        <dbReference type="EMBL" id="KAL3643876.1"/>
    </source>
</evidence>
<comment type="caution">
    <text evidence="5">The sequence shown here is derived from an EMBL/GenBank/DDBJ whole genome shotgun (WGS) entry which is preliminary data.</text>
</comment>
<evidence type="ECO:0000313" key="4">
    <source>
        <dbReference type="EMBL" id="KAL3640195.1"/>
    </source>
</evidence>
<keyword evidence="2" id="KW-0804">Transcription</keyword>
<dbReference type="AlphaFoldDB" id="A0ABD3DQC2"/>
<gene>
    <name evidence="5" type="ORF">CASFOL_011808</name>
    <name evidence="4" type="ORF">CASFOL_015163</name>
</gene>
<dbReference type="PANTHER" id="PTHR33124:SF57">
    <property type="entry name" value="TRANSCRIPTION FACTOR UPBEAT-LIKE PROTEIN"/>
    <property type="match status" value="1"/>
</dbReference>
<feature type="region of interest" description="Disordered" evidence="3">
    <location>
        <begin position="1"/>
        <end position="46"/>
    </location>
</feature>
<feature type="compositionally biased region" description="Basic residues" evidence="3">
    <location>
        <begin position="15"/>
        <end position="28"/>
    </location>
</feature>
<keyword evidence="6" id="KW-1185">Reference proteome</keyword>
<organism evidence="5 6">
    <name type="scientific">Castilleja foliolosa</name>
    <dbReference type="NCBI Taxonomy" id="1961234"/>
    <lineage>
        <taxon>Eukaryota</taxon>
        <taxon>Viridiplantae</taxon>
        <taxon>Streptophyta</taxon>
        <taxon>Embryophyta</taxon>
        <taxon>Tracheophyta</taxon>
        <taxon>Spermatophyta</taxon>
        <taxon>Magnoliopsida</taxon>
        <taxon>eudicotyledons</taxon>
        <taxon>Gunneridae</taxon>
        <taxon>Pentapetalae</taxon>
        <taxon>asterids</taxon>
        <taxon>lamiids</taxon>
        <taxon>Lamiales</taxon>
        <taxon>Orobanchaceae</taxon>
        <taxon>Pedicularideae</taxon>
        <taxon>Castillejinae</taxon>
        <taxon>Castilleja</taxon>
    </lineage>
</organism>
<reference evidence="5" key="2">
    <citation type="submission" date="2024-11" db="EMBL/GenBank/DDBJ databases">
        <authorList>
            <person name="Burger M."/>
            <person name="Chory J."/>
        </authorList>
    </citation>
    <scope>NUCLEOTIDE SEQUENCE</scope>
    <source>
        <strain evidence="5">Tecolote</strain>
        <tissue evidence="5">Flower</tissue>
    </source>
</reference>
<dbReference type="PANTHER" id="PTHR33124">
    <property type="entry name" value="TRANSCRIPTION FACTOR IBH1-LIKE 1"/>
    <property type="match status" value="1"/>
</dbReference>